<dbReference type="EMBL" id="WJQU01000002">
    <property type="protein sequence ID" value="KAJ6644593.1"/>
    <property type="molecule type" value="Genomic_DNA"/>
</dbReference>
<reference evidence="18" key="1">
    <citation type="submission" date="2022-07" db="EMBL/GenBank/DDBJ databases">
        <authorList>
            <person name="Trinca V."/>
            <person name="Uliana J.V.C."/>
            <person name="Torres T.T."/>
            <person name="Ward R.J."/>
            <person name="Monesi N."/>
        </authorList>
    </citation>
    <scope>NUCLEOTIDE SEQUENCE</scope>
    <source>
        <strain evidence="18">HSMRA1968</strain>
        <tissue evidence="18">Whole embryos</tissue>
    </source>
</reference>
<evidence type="ECO:0000256" key="17">
    <source>
        <dbReference type="SAM" id="SignalP"/>
    </source>
</evidence>
<keyword evidence="9" id="KW-0472">Membrane</keyword>
<proteinExistence type="inferred from homology"/>
<dbReference type="Proteomes" id="UP001151699">
    <property type="component" value="Chromosome B"/>
</dbReference>
<keyword evidence="10" id="KW-0325">Glycoprotein</keyword>
<evidence type="ECO:0000256" key="12">
    <source>
        <dbReference type="ARBA" id="ARBA00043668"/>
    </source>
</evidence>
<evidence type="ECO:0000256" key="2">
    <source>
        <dbReference type="ARBA" id="ARBA00008422"/>
    </source>
</evidence>
<dbReference type="PANTHER" id="PTHR20963:SF8">
    <property type="entry name" value="MULTIPLE INOSITOL POLYPHOSPHATE PHOSPHATASE 1"/>
    <property type="match status" value="1"/>
</dbReference>
<evidence type="ECO:0000256" key="13">
    <source>
        <dbReference type="ARBA" id="ARBA00043671"/>
    </source>
</evidence>
<evidence type="ECO:0000256" key="8">
    <source>
        <dbReference type="ARBA" id="ARBA00022801"/>
    </source>
</evidence>
<dbReference type="GO" id="GO:0052745">
    <property type="term" value="F:inositol phosphate phosphatase activity"/>
    <property type="evidence" value="ECO:0007669"/>
    <property type="project" value="TreeGrafter"/>
</dbReference>
<keyword evidence="7 17" id="KW-0732">Signal</keyword>
<feature type="chain" id="PRO_5040480120" description="Multiple inositol polyphosphate phosphatase 1" evidence="17">
    <location>
        <begin position="19"/>
        <end position="450"/>
    </location>
</feature>
<dbReference type="CDD" id="cd07061">
    <property type="entry name" value="HP_HAP_like"/>
    <property type="match status" value="1"/>
</dbReference>
<feature type="disulfide bond" evidence="16">
    <location>
        <begin position="419"/>
        <end position="425"/>
    </location>
</feature>
<dbReference type="SUPFAM" id="SSF53254">
    <property type="entry name" value="Phosphoglycerate mutase-like"/>
    <property type="match status" value="1"/>
</dbReference>
<feature type="disulfide bond" evidence="16">
    <location>
        <begin position="62"/>
        <end position="398"/>
    </location>
</feature>
<dbReference type="GO" id="GO:0005886">
    <property type="term" value="C:plasma membrane"/>
    <property type="evidence" value="ECO:0007669"/>
    <property type="project" value="UniProtKB-SubCell"/>
</dbReference>
<feature type="signal peptide" evidence="17">
    <location>
        <begin position="1"/>
        <end position="18"/>
    </location>
</feature>
<evidence type="ECO:0000256" key="16">
    <source>
        <dbReference type="PIRSR" id="PIRSR000894-2"/>
    </source>
</evidence>
<evidence type="ECO:0000256" key="7">
    <source>
        <dbReference type="ARBA" id="ARBA00022729"/>
    </source>
</evidence>
<comment type="catalytic activity">
    <reaction evidence="12">
        <text>1D-myo-inositol 1,2,5,6-tetrakisphosphate + H2O = 1D-myo-inositol 1,2,6-trisphosphate + phosphate</text>
        <dbReference type="Rhea" id="RHEA:77119"/>
        <dbReference type="ChEBI" id="CHEBI:15377"/>
        <dbReference type="ChEBI" id="CHEBI:43474"/>
        <dbReference type="ChEBI" id="CHEBI:195535"/>
        <dbReference type="ChEBI" id="CHEBI:195537"/>
        <dbReference type="EC" id="3.1.3.62"/>
    </reaction>
    <physiologicalReaction direction="left-to-right" evidence="12">
        <dbReference type="Rhea" id="RHEA:77120"/>
    </physiologicalReaction>
</comment>
<name>A0A9Q0S5E7_9DIPT</name>
<dbReference type="GO" id="GO:0034417">
    <property type="term" value="F:bisphosphoglycerate 3-phosphatase activity"/>
    <property type="evidence" value="ECO:0007669"/>
    <property type="project" value="UniProtKB-EC"/>
</dbReference>
<comment type="similarity">
    <text evidence="2">Belongs to the histidine acid phosphatase family. MINPP1 subfamily.</text>
</comment>
<keyword evidence="19" id="KW-1185">Reference proteome</keyword>
<evidence type="ECO:0000256" key="11">
    <source>
        <dbReference type="ARBA" id="ARBA00031642"/>
    </source>
</evidence>
<comment type="catalytic activity">
    <reaction evidence="13">
        <text>1D-myo-inositol 1,2,4,5,6-pentakisphosphate + H2O = 1D-myo-inositol 1,2,5,6-tetrakisphosphate + phosphate</text>
        <dbReference type="Rhea" id="RHEA:77115"/>
        <dbReference type="ChEBI" id="CHEBI:15377"/>
        <dbReference type="ChEBI" id="CHEBI:43474"/>
        <dbReference type="ChEBI" id="CHEBI:57798"/>
        <dbReference type="ChEBI" id="CHEBI:195535"/>
        <dbReference type="EC" id="3.1.3.62"/>
    </reaction>
    <physiologicalReaction direction="left-to-right" evidence="13">
        <dbReference type="Rhea" id="RHEA:77116"/>
    </physiologicalReaction>
</comment>
<evidence type="ECO:0000256" key="14">
    <source>
        <dbReference type="ARBA" id="ARBA00043691"/>
    </source>
</evidence>
<keyword evidence="8" id="KW-0378">Hydrolase</keyword>
<dbReference type="InterPro" id="IPR000560">
    <property type="entry name" value="His_Pase_clade-2"/>
</dbReference>
<feature type="disulfide bond" evidence="16">
    <location>
        <begin position="266"/>
        <end position="281"/>
    </location>
</feature>
<organism evidence="18 19">
    <name type="scientific">Pseudolycoriella hygida</name>
    <dbReference type="NCBI Taxonomy" id="35572"/>
    <lineage>
        <taxon>Eukaryota</taxon>
        <taxon>Metazoa</taxon>
        <taxon>Ecdysozoa</taxon>
        <taxon>Arthropoda</taxon>
        <taxon>Hexapoda</taxon>
        <taxon>Insecta</taxon>
        <taxon>Pterygota</taxon>
        <taxon>Neoptera</taxon>
        <taxon>Endopterygota</taxon>
        <taxon>Diptera</taxon>
        <taxon>Nematocera</taxon>
        <taxon>Sciaroidea</taxon>
        <taxon>Sciaridae</taxon>
        <taxon>Pseudolycoriella</taxon>
    </lineage>
</organism>
<comment type="catalytic activity">
    <reaction evidence="14">
        <text>1D-myo-inositol hexakisphosphate + H2O = 1D-myo-inositol 1,2,4,5,6-pentakisphosphate + phosphate</text>
        <dbReference type="Rhea" id="RHEA:16989"/>
        <dbReference type="ChEBI" id="CHEBI:15377"/>
        <dbReference type="ChEBI" id="CHEBI:43474"/>
        <dbReference type="ChEBI" id="CHEBI:57798"/>
        <dbReference type="ChEBI" id="CHEBI:58130"/>
        <dbReference type="EC" id="3.1.3.62"/>
    </reaction>
    <physiologicalReaction direction="left-to-right" evidence="14">
        <dbReference type="Rhea" id="RHEA:16990"/>
    </physiologicalReaction>
</comment>
<evidence type="ECO:0000256" key="15">
    <source>
        <dbReference type="ARBA" id="ARBA00043832"/>
    </source>
</evidence>
<comment type="subcellular location">
    <subcellularLocation>
        <location evidence="1">Cell membrane</location>
    </subcellularLocation>
</comment>
<dbReference type="InterPro" id="IPR016274">
    <property type="entry name" value="Histidine_acid_Pase_euk"/>
</dbReference>
<evidence type="ECO:0000256" key="6">
    <source>
        <dbReference type="ARBA" id="ARBA00022475"/>
    </source>
</evidence>
<dbReference type="AlphaFoldDB" id="A0A9Q0S5E7"/>
<evidence type="ECO:0000256" key="3">
    <source>
        <dbReference type="ARBA" id="ARBA00012976"/>
    </source>
</evidence>
<evidence type="ECO:0000256" key="10">
    <source>
        <dbReference type="ARBA" id="ARBA00023180"/>
    </source>
</evidence>
<dbReference type="Pfam" id="PF00328">
    <property type="entry name" value="His_Phos_2"/>
    <property type="match status" value="1"/>
</dbReference>
<dbReference type="InterPro" id="IPR029033">
    <property type="entry name" value="His_PPase_superfam"/>
</dbReference>
<evidence type="ECO:0000256" key="5">
    <source>
        <dbReference type="ARBA" id="ARBA00018097"/>
    </source>
</evidence>
<dbReference type="EC" id="3.1.3.62" evidence="4"/>
<dbReference type="Gene3D" id="3.40.50.1240">
    <property type="entry name" value="Phosphoglycerate mutase-like"/>
    <property type="match status" value="1"/>
</dbReference>
<dbReference type="GO" id="GO:0003993">
    <property type="term" value="F:acid phosphatase activity"/>
    <property type="evidence" value="ECO:0007669"/>
    <property type="project" value="TreeGrafter"/>
</dbReference>
<evidence type="ECO:0000256" key="9">
    <source>
        <dbReference type="ARBA" id="ARBA00023136"/>
    </source>
</evidence>
<dbReference type="PIRSF" id="PIRSF000894">
    <property type="entry name" value="Acid_phosphatase"/>
    <property type="match status" value="1"/>
</dbReference>
<evidence type="ECO:0000256" key="4">
    <source>
        <dbReference type="ARBA" id="ARBA00013040"/>
    </source>
</evidence>
<dbReference type="PANTHER" id="PTHR20963">
    <property type="entry name" value="MULTIPLE INOSITOL POLYPHOSPHATE PHOSPHATASE-RELATED"/>
    <property type="match status" value="1"/>
</dbReference>
<gene>
    <name evidence="18" type="primary">Mipp1_0</name>
    <name evidence="18" type="ORF">Bhyg_09562</name>
</gene>
<keyword evidence="16" id="KW-1015">Disulfide bond</keyword>
<dbReference type="OrthoDB" id="6509975at2759"/>
<evidence type="ECO:0000256" key="1">
    <source>
        <dbReference type="ARBA" id="ARBA00004236"/>
    </source>
</evidence>
<dbReference type="EC" id="3.1.3.80" evidence="3"/>
<comment type="caution">
    <text evidence="18">The sequence shown here is derived from an EMBL/GenBank/DDBJ whole genome shotgun (WGS) entry which is preliminary data.</text>
</comment>
<evidence type="ECO:0000313" key="19">
    <source>
        <dbReference type="Proteomes" id="UP001151699"/>
    </source>
</evidence>
<protein>
    <recommendedName>
        <fullName evidence="5">Multiple inositol polyphosphate phosphatase 1</fullName>
        <ecNumber evidence="4">3.1.3.62</ecNumber>
        <ecNumber evidence="3">3.1.3.80</ecNumber>
    </recommendedName>
    <alternativeName>
        <fullName evidence="11">2,3-bisphosphoglycerate 3-phosphatase</fullName>
    </alternativeName>
</protein>
<comment type="catalytic activity">
    <reaction evidence="15">
        <text>(2R)-2,3-bisphosphoglycerate + H2O = (2R)-2-phosphoglycerate + phosphate</text>
        <dbReference type="Rhea" id="RHEA:27381"/>
        <dbReference type="ChEBI" id="CHEBI:15377"/>
        <dbReference type="ChEBI" id="CHEBI:43474"/>
        <dbReference type="ChEBI" id="CHEBI:58248"/>
        <dbReference type="ChEBI" id="CHEBI:58289"/>
        <dbReference type="EC" id="3.1.3.80"/>
    </reaction>
    <physiologicalReaction direction="left-to-right" evidence="15">
        <dbReference type="Rhea" id="RHEA:27382"/>
    </physiologicalReaction>
</comment>
<accession>A0A9Q0S5E7</accession>
<keyword evidence="6" id="KW-1003">Cell membrane</keyword>
<evidence type="ECO:0000313" key="18">
    <source>
        <dbReference type="EMBL" id="KAJ6644593.1"/>
    </source>
</evidence>
<sequence>MLKGIVLLLTFSFALTNGSVSVHNPFYCYADDPIKPQHGMFSTTSAYETTRGDSVDAGVSSCTPSKFWLITRHGTRLPSLSDLTLIFRHNENLHSDIVRNFESGRTSLCASDINLIKEWKFDPNITFENEQFLTVSGWNEARQVAERYQSAFPSLLPSTYSRDTYFFRSTATQRTIGTLHAFADGLFGFNGHEQVEFEDIAQPDVLLRPYQFCPLYDEIANIRAEQNAFVEGPEYQEMIVQVSQKLGFHGSHVLRAEEIQTLSILCRFEQIWDMNATSPLCAAFSIANFQVMEYWSDLYYYYRWGYGQRNYRRLFENLPCHLIQDMLHFIRSEDANDNRVRIFGAHLPSLYLTLVSFGAFDGDAPLNRHNFAQQTFRMWKSSNITPMAANLAVIRYDCEDGDNDVLFLHNEKPLQIPGCQPNGLCKQSFLLEKFSRFLDINCSNLYCTNA</sequence>